<name>R4RN90_PHYAS</name>
<sequence>MIYYIGGFMIYKKNQINKKKIMIAEEKKRKFLLEGNLWKVILYVTFPIIIYLVFQVFFNSYDILFYKSSKGEVDKCFLPSMNRIHLVKDILIPFGASIATAGVILVGRNYGNKNIEKMRSYLSQTFILTVIVSFVITILFGFFLKTTILKNICDIKQNNPANQTSLKNYYFVIILSIFCIIINTVFLALERAKGNNKIILITTALNVFIKVILSNLFWNWKEDITSLGYATLLAHAIVTVFAFWFLFWNHNNFLKIILKKLHFEKRFLKKLVPLAVPICISNIIFILGKLIISITLTRYYGSEQGKVIDTQLILAVSINNIFSNIINSFADSQNAIISQNLGQKNMNRVFQIFQKIMISIVVLAFLGTLIHIFCYRKILFYFMKETIERGSTFKILLFYETTGLFLTSFSIVLCNFLVCFKKTKIYLSMNLLRVFAGVLFLFILKKMDIFSSFTEELSNFHKVGLSLLLGNLISFIATLTFFIPFYRKLQKENLAKMKIKRKIS</sequence>
<dbReference type="EMBL" id="CP002548">
    <property type="protein sequence ID" value="AGL90835.1"/>
    <property type="molecule type" value="Genomic_DNA"/>
</dbReference>
<evidence type="ECO:0000313" key="8">
    <source>
        <dbReference type="EMBL" id="AGL90835.1"/>
    </source>
</evidence>
<dbReference type="AlphaFoldDB" id="R4RN90"/>
<dbReference type="GO" id="GO:0042910">
    <property type="term" value="F:xenobiotic transmembrane transporter activity"/>
    <property type="evidence" value="ECO:0007669"/>
    <property type="project" value="InterPro"/>
</dbReference>
<feature type="transmembrane region" description="Helical" evidence="7">
    <location>
        <begin position="226"/>
        <end position="250"/>
    </location>
</feature>
<evidence type="ECO:0000313" key="9">
    <source>
        <dbReference type="Proteomes" id="UP000013941"/>
    </source>
</evidence>
<gene>
    <name evidence="8" type="primary">norM</name>
    <name evidence="8" type="ORF">SLY_0920</name>
</gene>
<evidence type="ECO:0000256" key="6">
    <source>
        <dbReference type="ARBA" id="ARBA00023136"/>
    </source>
</evidence>
<evidence type="ECO:0000256" key="7">
    <source>
        <dbReference type="SAM" id="Phobius"/>
    </source>
</evidence>
<evidence type="ECO:0000256" key="5">
    <source>
        <dbReference type="ARBA" id="ARBA00022989"/>
    </source>
</evidence>
<dbReference type="PANTHER" id="PTHR43549">
    <property type="entry name" value="MULTIDRUG RESISTANCE PROTEIN YPNP-RELATED"/>
    <property type="match status" value="1"/>
</dbReference>
<comment type="subcellular location">
    <subcellularLocation>
        <location evidence="1">Cell membrane</location>
        <topology evidence="1">Multi-pass membrane protein</topology>
    </subcellularLocation>
</comment>
<evidence type="ECO:0000256" key="3">
    <source>
        <dbReference type="ARBA" id="ARBA00022475"/>
    </source>
</evidence>
<proteinExistence type="predicted"/>
<evidence type="ECO:0000256" key="4">
    <source>
        <dbReference type="ARBA" id="ARBA00022692"/>
    </source>
</evidence>
<dbReference type="HOGENOM" id="CLU_558874_0_0_14"/>
<dbReference type="PANTHER" id="PTHR43549:SF3">
    <property type="entry name" value="MULTIDRUG RESISTANCE PROTEIN YPNP-RELATED"/>
    <property type="match status" value="1"/>
</dbReference>
<evidence type="ECO:0000256" key="1">
    <source>
        <dbReference type="ARBA" id="ARBA00004651"/>
    </source>
</evidence>
<dbReference type="GO" id="GO:0005886">
    <property type="term" value="C:plasma membrane"/>
    <property type="evidence" value="ECO:0007669"/>
    <property type="project" value="UniProtKB-SubCell"/>
</dbReference>
<dbReference type="InterPro" id="IPR002528">
    <property type="entry name" value="MATE_fam"/>
</dbReference>
<dbReference type="InterPro" id="IPR052031">
    <property type="entry name" value="Membrane_Transporter-Flippase"/>
</dbReference>
<keyword evidence="3" id="KW-1003">Cell membrane</keyword>
<dbReference type="Proteomes" id="UP000013941">
    <property type="component" value="Chromosome"/>
</dbReference>
<keyword evidence="2" id="KW-0813">Transport</keyword>
<dbReference type="Pfam" id="PF01554">
    <property type="entry name" value="MatE"/>
    <property type="match status" value="2"/>
</dbReference>
<protein>
    <submittedName>
        <fullName evidence="8">Na+-Driven Multidrug Efflux Pump</fullName>
    </submittedName>
</protein>
<feature type="transmembrane region" description="Helical" evidence="7">
    <location>
        <begin position="424"/>
        <end position="444"/>
    </location>
</feature>
<evidence type="ECO:0000256" key="2">
    <source>
        <dbReference type="ARBA" id="ARBA00022448"/>
    </source>
</evidence>
<feature type="transmembrane region" description="Helical" evidence="7">
    <location>
        <begin position="122"/>
        <end position="144"/>
    </location>
</feature>
<organism evidence="8 9">
    <name type="scientific">Strawberry lethal yellows phytoplasma (CPA) str. NZSb11</name>
    <dbReference type="NCBI Taxonomy" id="980422"/>
    <lineage>
        <taxon>Bacteria</taxon>
        <taxon>Bacillati</taxon>
        <taxon>Mycoplasmatota</taxon>
        <taxon>Mollicutes</taxon>
        <taxon>Acholeplasmatales</taxon>
        <taxon>Acholeplasmataceae</taxon>
        <taxon>Candidatus Phytoplasma</taxon>
        <taxon>16SrXII (Stolbur group)</taxon>
    </lineage>
</organism>
<keyword evidence="5 7" id="KW-1133">Transmembrane helix</keyword>
<feature type="transmembrane region" description="Helical" evidence="7">
    <location>
        <begin position="198"/>
        <end position="220"/>
    </location>
</feature>
<feature type="transmembrane region" description="Helical" evidence="7">
    <location>
        <begin position="356"/>
        <end position="375"/>
    </location>
</feature>
<feature type="transmembrane region" description="Helical" evidence="7">
    <location>
        <begin position="37"/>
        <end position="58"/>
    </location>
</feature>
<dbReference type="GO" id="GO:0015297">
    <property type="term" value="F:antiporter activity"/>
    <property type="evidence" value="ECO:0007669"/>
    <property type="project" value="InterPro"/>
</dbReference>
<keyword evidence="6 7" id="KW-0472">Membrane</keyword>
<feature type="transmembrane region" description="Helical" evidence="7">
    <location>
        <begin position="271"/>
        <end position="292"/>
    </location>
</feature>
<reference evidence="8 9" key="1">
    <citation type="journal article" date="2013" name="BMC Genomics">
        <title>Comparison of the complete genome sequence of two closely related isolates of 'Candidatus Phytoplasma australiense' reveals genome plasticity.</title>
        <authorList>
            <person name="Andersen M.T."/>
            <person name="Liefting L.W."/>
            <person name="Havukkala I."/>
            <person name="Beever R.E."/>
        </authorList>
    </citation>
    <scope>NUCLEOTIDE SEQUENCE [LARGE SCALE GENOMIC DNA]</scope>
    <source>
        <strain evidence="8 9">NZSb11</strain>
    </source>
</reference>
<feature type="transmembrane region" description="Helical" evidence="7">
    <location>
        <begin position="396"/>
        <end position="418"/>
    </location>
</feature>
<keyword evidence="4 7" id="KW-0812">Transmembrane</keyword>
<feature type="transmembrane region" description="Helical" evidence="7">
    <location>
        <begin position="90"/>
        <end position="110"/>
    </location>
</feature>
<accession>R4RN90</accession>
<dbReference type="KEGG" id="nzs:SLY_0920"/>
<feature type="transmembrane region" description="Helical" evidence="7">
    <location>
        <begin position="465"/>
        <end position="486"/>
    </location>
</feature>
<keyword evidence="9" id="KW-1185">Reference proteome</keyword>
<dbReference type="PATRIC" id="fig|980422.3.peg.843"/>
<feature type="transmembrane region" description="Helical" evidence="7">
    <location>
        <begin position="169"/>
        <end position="189"/>
    </location>
</feature>